<dbReference type="CDD" id="cd01004">
    <property type="entry name" value="PBP2_MidA_like"/>
    <property type="match status" value="1"/>
</dbReference>
<evidence type="ECO:0000256" key="1">
    <source>
        <dbReference type="ARBA" id="ARBA00022729"/>
    </source>
</evidence>
<evidence type="ECO:0000259" key="3">
    <source>
        <dbReference type="SMART" id="SM00062"/>
    </source>
</evidence>
<dbReference type="Pfam" id="PF00497">
    <property type="entry name" value="SBP_bac_3"/>
    <property type="match status" value="1"/>
</dbReference>
<dbReference type="PROSITE" id="PS51318">
    <property type="entry name" value="TAT"/>
    <property type="match status" value="1"/>
</dbReference>
<dbReference type="AlphaFoldDB" id="A0A1M7UG35"/>
<keyword evidence="1 2" id="KW-0732">Signal</keyword>
<dbReference type="Gene3D" id="3.40.190.10">
    <property type="entry name" value="Periplasmic binding protein-like II"/>
    <property type="match status" value="2"/>
</dbReference>
<feature type="signal peptide" evidence="2">
    <location>
        <begin position="1"/>
        <end position="27"/>
    </location>
</feature>
<dbReference type="PANTHER" id="PTHR35936:SF17">
    <property type="entry name" value="ARGININE-BINDING EXTRACELLULAR PROTEIN ARTP"/>
    <property type="match status" value="1"/>
</dbReference>
<name>A0A1M7UG35_9ACTN</name>
<dbReference type="RefSeq" id="WP_072919597.1">
    <property type="nucleotide sequence ID" value="NZ_FRDM01000017.1"/>
</dbReference>
<gene>
    <name evidence="4" type="ORF">SAMN05660350_03194</name>
</gene>
<dbReference type="SMART" id="SM00062">
    <property type="entry name" value="PBPb"/>
    <property type="match status" value="1"/>
</dbReference>
<dbReference type="InterPro" id="IPR001638">
    <property type="entry name" value="Solute-binding_3/MltF_N"/>
</dbReference>
<feature type="domain" description="Solute-binding protein family 3/N-terminal" evidence="3">
    <location>
        <begin position="55"/>
        <end position="284"/>
    </location>
</feature>
<dbReference type="PROSITE" id="PS51257">
    <property type="entry name" value="PROKAR_LIPOPROTEIN"/>
    <property type="match status" value="1"/>
</dbReference>
<evidence type="ECO:0000256" key="2">
    <source>
        <dbReference type="SAM" id="SignalP"/>
    </source>
</evidence>
<dbReference type="PANTHER" id="PTHR35936">
    <property type="entry name" value="MEMBRANE-BOUND LYTIC MUREIN TRANSGLYCOSYLASE F"/>
    <property type="match status" value="1"/>
</dbReference>
<dbReference type="SUPFAM" id="SSF53850">
    <property type="entry name" value="Periplasmic binding protein-like II"/>
    <property type="match status" value="1"/>
</dbReference>
<evidence type="ECO:0000313" key="5">
    <source>
        <dbReference type="Proteomes" id="UP000184428"/>
    </source>
</evidence>
<dbReference type="EMBL" id="FRDM01000017">
    <property type="protein sequence ID" value="SHN81948.1"/>
    <property type="molecule type" value="Genomic_DNA"/>
</dbReference>
<proteinExistence type="predicted"/>
<dbReference type="InterPro" id="IPR006311">
    <property type="entry name" value="TAT_signal"/>
</dbReference>
<protein>
    <submittedName>
        <fullName evidence="4">Polar amino acid transport system substrate-binding protein</fullName>
    </submittedName>
</protein>
<reference evidence="4 5" key="1">
    <citation type="submission" date="2016-12" db="EMBL/GenBank/DDBJ databases">
        <authorList>
            <person name="Song W.-J."/>
            <person name="Kurnit D.M."/>
        </authorList>
    </citation>
    <scope>NUCLEOTIDE SEQUENCE [LARGE SCALE GENOMIC DNA]</scope>
    <source>
        <strain evidence="4 5">DSM 43162</strain>
    </source>
</reference>
<accession>A0A1M7UG35</accession>
<feature type="chain" id="PRO_5012093823" evidence="2">
    <location>
        <begin position="28"/>
        <end position="303"/>
    </location>
</feature>
<dbReference type="OrthoDB" id="4633994at2"/>
<dbReference type="Proteomes" id="UP000184428">
    <property type="component" value="Unassembled WGS sequence"/>
</dbReference>
<organism evidence="4 5">
    <name type="scientific">Geodermatophilus obscurus</name>
    <dbReference type="NCBI Taxonomy" id="1861"/>
    <lineage>
        <taxon>Bacteria</taxon>
        <taxon>Bacillati</taxon>
        <taxon>Actinomycetota</taxon>
        <taxon>Actinomycetes</taxon>
        <taxon>Geodermatophilales</taxon>
        <taxon>Geodermatophilaceae</taxon>
        <taxon>Geodermatophilus</taxon>
    </lineage>
</organism>
<sequence>MTTARLARRSVAAAALALLTACSAAPADVPRAASALSVDEELRALLPEEVREAGVLTVATDASYPPASSFAPDGRTVVGLEPDLMAGMGALLGVRVEFRLADFDTMLDDLAAHRVDLVMSAMTDTAERQAQADFVDYFRAGSAIVVQRGNPHGVHDLAGLCGEAVAVEAGTVQVGLLERSQDRCDDDPIRVQLHATNDDALVELRTGRVAAVLTDYPPAVFITTNERTQGAFQLVSDVQYEPGLYGIAVPRDRAGLRDALAGALQALVDSGVYAQVLETWEVASGAVSEVTVNGGAPLAPETP</sequence>
<evidence type="ECO:0000313" key="4">
    <source>
        <dbReference type="EMBL" id="SHN81948.1"/>
    </source>
</evidence>